<keyword evidence="9" id="KW-0325">Glycoprotein</keyword>
<keyword evidence="15" id="KW-0472">Membrane</keyword>
<evidence type="ECO:0000256" key="9">
    <source>
        <dbReference type="ARBA" id="ARBA00023180"/>
    </source>
</evidence>
<evidence type="ECO:0000256" key="2">
    <source>
        <dbReference type="ARBA" id="ARBA00004319"/>
    </source>
</evidence>
<feature type="domain" description="Thioredoxin" evidence="16">
    <location>
        <begin position="447"/>
        <end position="575"/>
    </location>
</feature>
<accession>A0A061FHE2</accession>
<keyword evidence="15" id="KW-0812">Transmembrane</keyword>
<organism evidence="17 18">
    <name type="scientific">Theobroma cacao</name>
    <name type="common">Cacao</name>
    <name type="synonym">Cocoa</name>
    <dbReference type="NCBI Taxonomy" id="3641"/>
    <lineage>
        <taxon>Eukaryota</taxon>
        <taxon>Viridiplantae</taxon>
        <taxon>Streptophyta</taxon>
        <taxon>Embryophyta</taxon>
        <taxon>Tracheophyta</taxon>
        <taxon>Spermatophyta</taxon>
        <taxon>Magnoliopsida</taxon>
        <taxon>eudicotyledons</taxon>
        <taxon>Gunneridae</taxon>
        <taxon>Pentapetalae</taxon>
        <taxon>rosids</taxon>
        <taxon>malvids</taxon>
        <taxon>Malvales</taxon>
        <taxon>Malvaceae</taxon>
        <taxon>Byttnerioideae</taxon>
        <taxon>Theobroma</taxon>
    </lineage>
</organism>
<dbReference type="FunFam" id="3.40.30.10:FF:000143">
    <property type="entry name" value="Protein disulfide-isomerase"/>
    <property type="match status" value="1"/>
</dbReference>
<evidence type="ECO:0000256" key="14">
    <source>
        <dbReference type="RuleBase" id="RU361130"/>
    </source>
</evidence>
<dbReference type="EC" id="5.3.4.1" evidence="4 14"/>
<comment type="similarity">
    <text evidence="3 13">Belongs to the protein disulfide isomerase family.</text>
</comment>
<dbReference type="InterPro" id="IPR017937">
    <property type="entry name" value="Thioredoxin_CS"/>
</dbReference>
<keyword evidence="10 14" id="KW-0413">Isomerase</keyword>
<name>A0A061FHE2_THECC</name>
<dbReference type="AlphaFoldDB" id="A0A061FHE2"/>
<dbReference type="GO" id="GO:0005788">
    <property type="term" value="C:endoplasmic reticulum lumen"/>
    <property type="evidence" value="ECO:0007669"/>
    <property type="project" value="UniProtKB-SubCell"/>
</dbReference>
<dbReference type="PANTHER" id="PTHR18929">
    <property type="entry name" value="PROTEIN DISULFIDE ISOMERASE"/>
    <property type="match status" value="1"/>
</dbReference>
<dbReference type="PROSITE" id="PS51352">
    <property type="entry name" value="THIOREDOXIN_2"/>
    <property type="match status" value="2"/>
</dbReference>
<gene>
    <name evidence="17" type="ORF">TCM_035146</name>
</gene>
<evidence type="ECO:0000256" key="10">
    <source>
        <dbReference type="ARBA" id="ARBA00023235"/>
    </source>
</evidence>
<dbReference type="OMA" id="FFGMKKD"/>
<sequence length="587" mass="65587">MVLPSWSRDSPPAPDRVVPVGRVYSRRAEVANPCPILGGEILSSGLLVTSCLNALFDKPMLVLEWRKKKSIDQGKRAKAEVRKRERERERAGIMARSVSIWLALAAIVCSLTVISAEESESKEFVLTLDHSNFTDTVSKQDFIVVEFYAPWCGHCKNLAPEYEKAASILSKHDPPIFLAKFDANDDANKELASKYEIKGYPTLKILRNGGKNVQEYKGPREADGIVEYVKKQSGPASAEIKSAEDASNLIGDKKIVVVGIFPKFSGEEFESYIALAEKLRSDYEFGHTLDAKHLPRGESSVTGPVVRLFKPFDELFVDLKDFNLEALEKFVEESSIPIVTLFDNDPSNHPFVIKFYNSPNAKAMLFANLSAEGVDSVKSKYREVAEQYKGQGVSFLLGDVEASQGAFQYFGIQESQVPLIIVQNNDGKKYLKPNLEADHIAPWVKDYKEGKVPPYVKSEPIPEENNEPVKVVVADTLEDMVFKSGKNVLLEFYAPWCGHCKKLAPILDEVAVHYEKDAKVLIAKLDATANDIADENFDVKGYPTVYFRSANGNITPYEGDRSKEDIIDFIEKNRDKAVHQESAKDEL</sequence>
<feature type="transmembrane region" description="Helical" evidence="15">
    <location>
        <begin position="93"/>
        <end position="114"/>
    </location>
</feature>
<evidence type="ECO:0000256" key="7">
    <source>
        <dbReference type="ARBA" id="ARBA00022824"/>
    </source>
</evidence>
<dbReference type="CDD" id="cd02981">
    <property type="entry name" value="PDI_b_family"/>
    <property type="match status" value="1"/>
</dbReference>
<feature type="disulfide bond" description="Redox-active" evidence="12">
    <location>
        <begin position="152"/>
        <end position="155"/>
    </location>
</feature>
<evidence type="ECO:0000256" key="5">
    <source>
        <dbReference type="ARBA" id="ARBA00022729"/>
    </source>
</evidence>
<keyword evidence="18" id="KW-1185">Reference proteome</keyword>
<dbReference type="NCBIfam" id="TIGR01130">
    <property type="entry name" value="ER_PDI_fam"/>
    <property type="match status" value="1"/>
</dbReference>
<dbReference type="GO" id="GO:0003756">
    <property type="term" value="F:protein disulfide isomerase activity"/>
    <property type="evidence" value="ECO:0000318"/>
    <property type="project" value="GO_Central"/>
</dbReference>
<dbReference type="InterPro" id="IPR005788">
    <property type="entry name" value="PDI_thioredoxin-like_dom"/>
</dbReference>
<keyword evidence="8 12" id="KW-1015">Disulfide bond</keyword>
<dbReference type="HOGENOM" id="CLU_025879_6_2_1"/>
<evidence type="ECO:0000256" key="11">
    <source>
        <dbReference type="ARBA" id="ARBA00023284"/>
    </source>
</evidence>
<dbReference type="InParanoid" id="A0A061FHE2"/>
<evidence type="ECO:0000256" key="15">
    <source>
        <dbReference type="SAM" id="Phobius"/>
    </source>
</evidence>
<dbReference type="EMBL" id="CM001886">
    <property type="protein sequence ID" value="EOY16328.1"/>
    <property type="molecule type" value="Genomic_DNA"/>
</dbReference>
<dbReference type="CDD" id="cd02982">
    <property type="entry name" value="PDI_b'_family"/>
    <property type="match status" value="1"/>
</dbReference>
<dbReference type="FunFam" id="3.40.30.10:FF:000152">
    <property type="entry name" value="Protein disulfide-isomerase"/>
    <property type="match status" value="1"/>
</dbReference>
<dbReference type="GO" id="GO:0006457">
    <property type="term" value="P:protein folding"/>
    <property type="evidence" value="ECO:0000318"/>
    <property type="project" value="GO_Central"/>
</dbReference>
<comment type="subcellular location">
    <subcellularLocation>
        <location evidence="2">Endoplasmic reticulum lumen</location>
    </subcellularLocation>
</comment>
<comment type="catalytic activity">
    <reaction evidence="1 14">
        <text>Catalyzes the rearrangement of -S-S- bonds in proteins.</text>
        <dbReference type="EC" id="5.3.4.1"/>
    </reaction>
</comment>
<evidence type="ECO:0000313" key="17">
    <source>
        <dbReference type="EMBL" id="EOY16328.1"/>
    </source>
</evidence>
<evidence type="ECO:0000259" key="16">
    <source>
        <dbReference type="PROSITE" id="PS51352"/>
    </source>
</evidence>
<dbReference type="Proteomes" id="UP000026915">
    <property type="component" value="Chromosome 8"/>
</dbReference>
<dbReference type="Pfam" id="PF13848">
    <property type="entry name" value="Thioredoxin_6"/>
    <property type="match status" value="1"/>
</dbReference>
<keyword evidence="5" id="KW-0732">Signal</keyword>
<dbReference type="PRINTS" id="PR00421">
    <property type="entry name" value="THIOREDOXIN"/>
</dbReference>
<dbReference type="PANTHER" id="PTHR18929:SF132">
    <property type="entry name" value="PROTEIN DISULFIDE-ISOMERASE A3"/>
    <property type="match status" value="1"/>
</dbReference>
<evidence type="ECO:0000313" key="18">
    <source>
        <dbReference type="Proteomes" id="UP000026915"/>
    </source>
</evidence>
<keyword evidence="11 12" id="KW-0676">Redox-active center</keyword>
<dbReference type="GO" id="GO:0005783">
    <property type="term" value="C:endoplasmic reticulum"/>
    <property type="evidence" value="ECO:0000318"/>
    <property type="project" value="GO_Central"/>
</dbReference>
<proteinExistence type="inferred from homology"/>
<dbReference type="Gene3D" id="3.40.30.10">
    <property type="entry name" value="Glutaredoxin"/>
    <property type="match status" value="4"/>
</dbReference>
<dbReference type="InterPro" id="IPR005792">
    <property type="entry name" value="Prot_disulphide_isomerase"/>
</dbReference>
<dbReference type="eggNOG" id="KOG0190">
    <property type="taxonomic scope" value="Eukaryota"/>
</dbReference>
<dbReference type="Pfam" id="PF00085">
    <property type="entry name" value="Thioredoxin"/>
    <property type="match status" value="2"/>
</dbReference>
<evidence type="ECO:0000256" key="13">
    <source>
        <dbReference type="RuleBase" id="RU004208"/>
    </source>
</evidence>
<feature type="disulfide bond" description="Redox-active" evidence="12">
    <location>
        <begin position="497"/>
        <end position="500"/>
    </location>
</feature>
<dbReference type="SUPFAM" id="SSF52833">
    <property type="entry name" value="Thioredoxin-like"/>
    <property type="match status" value="4"/>
</dbReference>
<evidence type="ECO:0000256" key="4">
    <source>
        <dbReference type="ARBA" id="ARBA00012723"/>
    </source>
</evidence>
<dbReference type="FunFam" id="3.40.30.10:FF:000150">
    <property type="entry name" value="Protein disulfide-isomerase"/>
    <property type="match status" value="1"/>
</dbReference>
<evidence type="ECO:0000256" key="6">
    <source>
        <dbReference type="ARBA" id="ARBA00022737"/>
    </source>
</evidence>
<dbReference type="FunFam" id="3.40.30.10:FF:000184">
    <property type="entry name" value="Protein disulfide-isomerase"/>
    <property type="match status" value="1"/>
</dbReference>
<dbReference type="InterPro" id="IPR013766">
    <property type="entry name" value="Thioredoxin_domain"/>
</dbReference>
<dbReference type="STRING" id="3641.A0A061FHE2"/>
<dbReference type="NCBIfam" id="TIGR01126">
    <property type="entry name" value="pdi_dom"/>
    <property type="match status" value="2"/>
</dbReference>
<evidence type="ECO:0000256" key="1">
    <source>
        <dbReference type="ARBA" id="ARBA00001182"/>
    </source>
</evidence>
<dbReference type="CDD" id="cd02961">
    <property type="entry name" value="PDI_a_family"/>
    <property type="match status" value="1"/>
</dbReference>
<evidence type="ECO:0000256" key="3">
    <source>
        <dbReference type="ARBA" id="ARBA00006347"/>
    </source>
</evidence>
<evidence type="ECO:0000256" key="12">
    <source>
        <dbReference type="PIRSR" id="PIRSR605792-51"/>
    </source>
</evidence>
<keyword evidence="15" id="KW-1133">Transmembrane helix</keyword>
<protein>
    <recommendedName>
        <fullName evidence="4 14">Protein disulfide-isomerase</fullName>
        <ecNumber evidence="4 14">5.3.4.1</ecNumber>
    </recommendedName>
</protein>
<dbReference type="InterPro" id="IPR036249">
    <property type="entry name" value="Thioredoxin-like_sf"/>
</dbReference>
<keyword evidence="6" id="KW-0677">Repeat</keyword>
<feature type="domain" description="Thioredoxin" evidence="16">
    <location>
        <begin position="102"/>
        <end position="234"/>
    </location>
</feature>
<keyword evidence="7" id="KW-0256">Endoplasmic reticulum</keyword>
<dbReference type="Gramene" id="EOY16328">
    <property type="protein sequence ID" value="EOY16328"/>
    <property type="gene ID" value="TCM_035146"/>
</dbReference>
<reference evidence="17 18" key="1">
    <citation type="journal article" date="2013" name="Genome Biol.">
        <title>The genome sequence of the most widely cultivated cacao type and its use to identify candidate genes regulating pod color.</title>
        <authorList>
            <person name="Motamayor J.C."/>
            <person name="Mockaitis K."/>
            <person name="Schmutz J."/>
            <person name="Haiminen N."/>
            <person name="Iii D.L."/>
            <person name="Cornejo O."/>
            <person name="Findley S.D."/>
            <person name="Zheng P."/>
            <person name="Utro F."/>
            <person name="Royaert S."/>
            <person name="Saski C."/>
            <person name="Jenkins J."/>
            <person name="Podicheti R."/>
            <person name="Zhao M."/>
            <person name="Scheffler B.E."/>
            <person name="Stack J.C."/>
            <person name="Feltus F.A."/>
            <person name="Mustiga G.M."/>
            <person name="Amores F."/>
            <person name="Phillips W."/>
            <person name="Marelli J.P."/>
            <person name="May G.D."/>
            <person name="Shapiro H."/>
            <person name="Ma J."/>
            <person name="Bustamante C.D."/>
            <person name="Schnell R.J."/>
            <person name="Main D."/>
            <person name="Gilbert D."/>
            <person name="Parida L."/>
            <person name="Kuhn D.N."/>
        </authorList>
    </citation>
    <scope>NUCLEOTIDE SEQUENCE [LARGE SCALE GENOMIC DNA]</scope>
    <source>
        <strain evidence="18">cv. Matina 1-6</strain>
    </source>
</reference>
<dbReference type="FunCoup" id="A0A061FHE2">
    <property type="interactions" value="1802"/>
</dbReference>
<dbReference type="GO" id="GO:0034976">
    <property type="term" value="P:response to endoplasmic reticulum stress"/>
    <property type="evidence" value="ECO:0000318"/>
    <property type="project" value="GO_Central"/>
</dbReference>
<evidence type="ECO:0000256" key="8">
    <source>
        <dbReference type="ARBA" id="ARBA00023157"/>
    </source>
</evidence>
<dbReference type="CDD" id="cd02995">
    <property type="entry name" value="PDI_a_PDI_a'_C"/>
    <property type="match status" value="1"/>
</dbReference>
<dbReference type="PROSITE" id="PS00194">
    <property type="entry name" value="THIOREDOXIN_1"/>
    <property type="match status" value="2"/>
</dbReference>